<reference evidence="12" key="2">
    <citation type="submission" date="2016-10" db="EMBL/GenBank/DDBJ databases">
        <authorList>
            <person name="Varghese N."/>
        </authorList>
    </citation>
    <scope>NUCLEOTIDE SEQUENCE [LARGE SCALE GENOMIC DNA]</scope>
    <source>
        <strain evidence="12">DSM 12489</strain>
    </source>
</reference>
<dbReference type="InterPro" id="IPR050882">
    <property type="entry name" value="Prepilin_peptidase/N-MTase"/>
</dbReference>
<evidence type="ECO:0000256" key="4">
    <source>
        <dbReference type="ARBA" id="ARBA00022692"/>
    </source>
</evidence>
<dbReference type="InterPro" id="IPR000045">
    <property type="entry name" value="Prepilin_IV_endopep_pep"/>
</dbReference>
<feature type="transmembrane region" description="Helical" evidence="7">
    <location>
        <begin position="6"/>
        <end position="29"/>
    </location>
</feature>
<reference evidence="11" key="1">
    <citation type="submission" date="2016-10" db="EMBL/GenBank/DDBJ databases">
        <authorList>
            <person name="de Groot N.N."/>
        </authorList>
    </citation>
    <scope>NUCLEOTIDE SEQUENCE [LARGE SCALE GENOMIC DNA]</scope>
    <source>
        <strain evidence="11">DSM 12489</strain>
    </source>
</reference>
<evidence type="ECO:0000259" key="8">
    <source>
        <dbReference type="Pfam" id="PF01478"/>
    </source>
</evidence>
<evidence type="ECO:0000313" key="11">
    <source>
        <dbReference type="EMBL" id="SDW57987.1"/>
    </source>
</evidence>
<dbReference type="GO" id="GO:0006465">
    <property type="term" value="P:signal peptide processing"/>
    <property type="evidence" value="ECO:0007669"/>
    <property type="project" value="TreeGrafter"/>
</dbReference>
<comment type="subcellular location">
    <subcellularLocation>
        <location evidence="1">Cell membrane</location>
        <topology evidence="1">Multi-pass membrane protein</topology>
    </subcellularLocation>
</comment>
<feature type="transmembrane region" description="Helical" evidence="7">
    <location>
        <begin position="102"/>
        <end position="119"/>
    </location>
</feature>
<dbReference type="GO" id="GO:0005886">
    <property type="term" value="C:plasma membrane"/>
    <property type="evidence" value="ECO:0007669"/>
    <property type="project" value="UniProtKB-SubCell"/>
</dbReference>
<keyword evidence="12" id="KW-1185">Reference proteome</keyword>
<evidence type="ECO:0000259" key="9">
    <source>
        <dbReference type="Pfam" id="PF06750"/>
    </source>
</evidence>
<sequence>MQYPAVTWLVAALLFVYGLVFGSFANVIAYRVPRRESVVWPRSHCVHCHHTLAWWELVPVLSWLALRGRCRKCRTPIAVRYPLLELLTGVLFASAWWQGHTIAQVVVWALFWLYIMMAVGTDLTAMIVPNVLSLPAAVIFLCASGLTHIQSWPNAAMGLVVGFAMVLLVRLLSGGRMGLGDAKLYLAVGAMLGPWLSLLSFVLAALFGSVIGLGLRLAGKLKAGQLVPFVPFIALGVIVTAWYGHALLRVYMQLVGW</sequence>
<dbReference type="EMBL" id="BSRA01000011">
    <property type="protein sequence ID" value="GLV14330.1"/>
    <property type="molecule type" value="Genomic_DNA"/>
</dbReference>
<name>A0A1H2UPD1_9BACL</name>
<feature type="transmembrane region" description="Helical" evidence="7">
    <location>
        <begin position="77"/>
        <end position="96"/>
    </location>
</feature>
<evidence type="ECO:0000256" key="1">
    <source>
        <dbReference type="ARBA" id="ARBA00004651"/>
    </source>
</evidence>
<dbReference type="Proteomes" id="UP001157137">
    <property type="component" value="Unassembled WGS sequence"/>
</dbReference>
<evidence type="ECO:0000256" key="7">
    <source>
        <dbReference type="SAM" id="Phobius"/>
    </source>
</evidence>
<keyword evidence="4 7" id="KW-0812">Transmembrane</keyword>
<evidence type="ECO:0000256" key="3">
    <source>
        <dbReference type="ARBA" id="ARBA00022475"/>
    </source>
</evidence>
<reference evidence="10" key="3">
    <citation type="submission" date="2023-02" db="EMBL/GenBank/DDBJ databases">
        <title>Proposal of a novel subspecies: Alicyclobacillus hesperidum subspecies aegle.</title>
        <authorList>
            <person name="Goto K."/>
            <person name="Fujii T."/>
            <person name="Yasui K."/>
            <person name="Mochida K."/>
            <person name="Kato-Tanaka Y."/>
            <person name="Morohoshi S."/>
            <person name="An S.Y."/>
            <person name="Kasai H."/>
            <person name="Yokota A."/>
        </authorList>
    </citation>
    <scope>NUCLEOTIDE SEQUENCE</scope>
    <source>
        <strain evidence="10">DSM 12766</strain>
    </source>
</reference>
<proteinExistence type="inferred from homology"/>
<accession>A0A1H2UPD1</accession>
<feature type="domain" description="Prepilin peptidase A24 N-terminal" evidence="9">
    <location>
        <begin position="16"/>
        <end position="98"/>
    </location>
</feature>
<dbReference type="AlphaFoldDB" id="A0A1H2UPD1"/>
<dbReference type="GO" id="GO:0004190">
    <property type="term" value="F:aspartic-type endopeptidase activity"/>
    <property type="evidence" value="ECO:0007669"/>
    <property type="project" value="InterPro"/>
</dbReference>
<dbReference type="Proteomes" id="UP000182589">
    <property type="component" value="Unassembled WGS sequence"/>
</dbReference>
<feature type="domain" description="Prepilin type IV endopeptidase peptidase" evidence="8">
    <location>
        <begin position="110"/>
        <end position="213"/>
    </location>
</feature>
<organism evidence="11 12">
    <name type="scientific">Alicyclobacillus hesperidum</name>
    <dbReference type="NCBI Taxonomy" id="89784"/>
    <lineage>
        <taxon>Bacteria</taxon>
        <taxon>Bacillati</taxon>
        <taxon>Bacillota</taxon>
        <taxon>Bacilli</taxon>
        <taxon>Bacillales</taxon>
        <taxon>Alicyclobacillaceae</taxon>
        <taxon>Alicyclobacillus</taxon>
    </lineage>
</organism>
<evidence type="ECO:0000313" key="10">
    <source>
        <dbReference type="EMBL" id="GLV14330.1"/>
    </source>
</evidence>
<dbReference type="PANTHER" id="PTHR30487">
    <property type="entry name" value="TYPE 4 PREPILIN-LIKE PROTEINS LEADER PEPTIDE-PROCESSING ENZYME"/>
    <property type="match status" value="1"/>
</dbReference>
<keyword evidence="6 7" id="KW-0472">Membrane</keyword>
<keyword evidence="11" id="KW-0808">Transferase</keyword>
<dbReference type="Pfam" id="PF06750">
    <property type="entry name" value="A24_N_bact"/>
    <property type="match status" value="1"/>
</dbReference>
<dbReference type="STRING" id="89784.SAMN04489725_10894"/>
<dbReference type="GO" id="GO:0008168">
    <property type="term" value="F:methyltransferase activity"/>
    <property type="evidence" value="ECO:0007669"/>
    <property type="project" value="UniProtKB-KW"/>
</dbReference>
<protein>
    <submittedName>
        <fullName evidence="11">Leader peptidase (Prepilin peptidase) / N-methyltransferase</fullName>
    </submittedName>
    <submittedName>
        <fullName evidence="10">Type 4 prepilin-like proteins leader peptide-processing enzyme</fullName>
    </submittedName>
</protein>
<keyword evidence="11" id="KW-0489">Methyltransferase</keyword>
<dbReference type="InterPro" id="IPR010627">
    <property type="entry name" value="Prepilin_pept_A24_N"/>
</dbReference>
<feature type="transmembrane region" description="Helical" evidence="7">
    <location>
        <begin position="184"/>
        <end position="214"/>
    </location>
</feature>
<dbReference type="Gene3D" id="1.20.120.1220">
    <property type="match status" value="1"/>
</dbReference>
<keyword evidence="3" id="KW-1003">Cell membrane</keyword>
<feature type="transmembrane region" description="Helical" evidence="7">
    <location>
        <begin position="155"/>
        <end position="172"/>
    </location>
</feature>
<evidence type="ECO:0000313" key="12">
    <source>
        <dbReference type="Proteomes" id="UP000182589"/>
    </source>
</evidence>
<keyword evidence="5 7" id="KW-1133">Transmembrane helix</keyword>
<dbReference type="Pfam" id="PF01478">
    <property type="entry name" value="Peptidase_A24"/>
    <property type="match status" value="1"/>
</dbReference>
<evidence type="ECO:0000256" key="6">
    <source>
        <dbReference type="ARBA" id="ARBA00023136"/>
    </source>
</evidence>
<dbReference type="PANTHER" id="PTHR30487:SF0">
    <property type="entry name" value="PREPILIN LEADER PEPTIDASE_N-METHYLTRANSFERASE-RELATED"/>
    <property type="match status" value="1"/>
</dbReference>
<gene>
    <name evidence="10" type="ORF">Heshes_20140</name>
    <name evidence="11" type="ORF">SAMN04489725_10894</name>
</gene>
<feature type="transmembrane region" description="Helical" evidence="7">
    <location>
        <begin position="131"/>
        <end position="149"/>
    </location>
</feature>
<feature type="transmembrane region" description="Helical" evidence="7">
    <location>
        <begin position="226"/>
        <end position="244"/>
    </location>
</feature>
<evidence type="ECO:0000256" key="5">
    <source>
        <dbReference type="ARBA" id="ARBA00022989"/>
    </source>
</evidence>
<dbReference type="EMBL" id="FNOJ01000008">
    <property type="protein sequence ID" value="SDW57987.1"/>
    <property type="molecule type" value="Genomic_DNA"/>
</dbReference>
<dbReference type="GO" id="GO:0032259">
    <property type="term" value="P:methylation"/>
    <property type="evidence" value="ECO:0007669"/>
    <property type="project" value="UniProtKB-KW"/>
</dbReference>
<evidence type="ECO:0000256" key="2">
    <source>
        <dbReference type="ARBA" id="ARBA00005801"/>
    </source>
</evidence>
<comment type="similarity">
    <text evidence="2">Belongs to the peptidase A24 family.</text>
</comment>